<evidence type="ECO:0000256" key="3">
    <source>
        <dbReference type="PROSITE-ProRule" id="PRU00023"/>
    </source>
</evidence>
<keyword evidence="1" id="KW-0677">Repeat</keyword>
<dbReference type="InterPro" id="IPR002110">
    <property type="entry name" value="Ankyrin_rpt"/>
</dbReference>
<dbReference type="PROSITE" id="PS50088">
    <property type="entry name" value="ANK_REPEAT"/>
    <property type="match status" value="8"/>
</dbReference>
<dbReference type="AlphaFoldDB" id="A0A5S9IIT3"/>
<gene>
    <name evidence="4" type="ORF">UABAM_00654</name>
</gene>
<keyword evidence="2 3" id="KW-0040">ANK repeat</keyword>
<dbReference type="InterPro" id="IPR036770">
    <property type="entry name" value="Ankyrin_rpt-contain_sf"/>
</dbReference>
<reference evidence="4 5" key="1">
    <citation type="submission" date="2019-08" db="EMBL/GenBank/DDBJ databases">
        <title>Complete genome sequence of Candidatus Uab amorphum.</title>
        <authorList>
            <person name="Shiratori T."/>
            <person name="Suzuki S."/>
            <person name="Kakizawa Y."/>
            <person name="Ishida K."/>
        </authorList>
    </citation>
    <scope>NUCLEOTIDE SEQUENCE [LARGE SCALE GENOMIC DNA]</scope>
    <source>
        <strain evidence="4 5">SRT547</strain>
    </source>
</reference>
<protein>
    <submittedName>
        <fullName evidence="4">UNC-44 ankyrin</fullName>
    </submittedName>
</protein>
<feature type="repeat" description="ANK" evidence="3">
    <location>
        <begin position="631"/>
        <end position="660"/>
    </location>
</feature>
<dbReference type="OrthoDB" id="6692170at2"/>
<evidence type="ECO:0000256" key="2">
    <source>
        <dbReference type="ARBA" id="ARBA00023043"/>
    </source>
</evidence>
<dbReference type="PANTHER" id="PTHR24171">
    <property type="entry name" value="ANKYRIN REPEAT DOMAIN-CONTAINING PROTEIN 39-RELATED"/>
    <property type="match status" value="1"/>
</dbReference>
<dbReference type="KEGG" id="uam:UABAM_00654"/>
<feature type="repeat" description="ANK" evidence="3">
    <location>
        <begin position="189"/>
        <end position="221"/>
    </location>
</feature>
<dbReference type="PROSITE" id="PS50297">
    <property type="entry name" value="ANK_REP_REGION"/>
    <property type="match status" value="6"/>
</dbReference>
<sequence length="767" mass="85471">MDVQKLIDAIAQESIEQINNLLKQNIDVNQLNDYEELPLICAVETENSKIVKILIEAGADVNKYLDRSPHHIIDPLSHAIETHNSNIVQLLVNAGADVKRYDYLEQACNENATGVVKTILRAGATVTTEALMAALQTNRKLFDTVLEQYGSVDAKLAGKLLIEAAEYSSWDIIPTLLQKGADVNTRNEYGETALHIALKNEYVSPVKMLLDAGADVTAVDDYDLTPIKMGSDIPEVCDLIRLFSKKNVAEELKQCEQEQQQSEKESQQIYATRQYQQLVNTYKPQTPQQNTNTNNAHNNMYQQMFGMLHNQAKDPIQNFFQTFSDPKKCQEFSDNLSKNMANQYKDTIESLGDGKPKQRLQEKAPHLEQIFSRAMGSIFNEKEDEKAITDMNNVMMDMFSSTFSSLGDKILNSAKDLDFLTKTIICNDVNNLELLLEKYDVNAVNTDGITPLMLSCYFGYENMTKILLDCGANPNVAGKECFAGETPLTMAVEQHSNSMIIAMLMEKGANVHHQNLQGNTVLMKAISMRWHDPIILGLIVQLIDLGADIKLQNNNKKTVQQITADILQKNIRRSDINTSILILQEIQKILSDPQSLNNLRLVCAAYKGHIEKVKTLLEKGAMVNYISCIGTALSNAVMTQQQGIISYLIDHGANVNLADQKKTTSLIEAATTGNFAIVKLLIDAGAVVNCRDEEGVTPLLEAAAGGYPDIVQLLIDHDANLHDQIFDDRYCRTRNALNLAQENAQYSNETRFQETVQLLESAGLNAL</sequence>
<dbReference type="Proteomes" id="UP000326354">
    <property type="component" value="Chromosome"/>
</dbReference>
<evidence type="ECO:0000256" key="1">
    <source>
        <dbReference type="ARBA" id="ARBA00022737"/>
    </source>
</evidence>
<feature type="repeat" description="ANK" evidence="3">
    <location>
        <begin position="661"/>
        <end position="693"/>
    </location>
</feature>
<dbReference type="Pfam" id="PF12796">
    <property type="entry name" value="Ank_2"/>
    <property type="match status" value="4"/>
</dbReference>
<dbReference type="GO" id="GO:0085020">
    <property type="term" value="P:protein K6-linked ubiquitination"/>
    <property type="evidence" value="ECO:0007669"/>
    <property type="project" value="TreeGrafter"/>
</dbReference>
<keyword evidence="5" id="KW-1185">Reference proteome</keyword>
<organism evidence="4 5">
    <name type="scientific">Uabimicrobium amorphum</name>
    <dbReference type="NCBI Taxonomy" id="2596890"/>
    <lineage>
        <taxon>Bacteria</taxon>
        <taxon>Pseudomonadati</taxon>
        <taxon>Planctomycetota</taxon>
        <taxon>Candidatus Uabimicrobiia</taxon>
        <taxon>Candidatus Uabimicrobiales</taxon>
        <taxon>Candidatus Uabimicrobiaceae</taxon>
        <taxon>Candidatus Uabimicrobium</taxon>
    </lineage>
</organism>
<feature type="repeat" description="ANK" evidence="3">
    <location>
        <begin position="447"/>
        <end position="479"/>
    </location>
</feature>
<evidence type="ECO:0000313" key="4">
    <source>
        <dbReference type="EMBL" id="BBM82311.1"/>
    </source>
</evidence>
<feature type="repeat" description="ANK" evidence="3">
    <location>
        <begin position="694"/>
        <end position="722"/>
    </location>
</feature>
<accession>A0A5S9IIT3</accession>
<feature type="repeat" description="ANK" evidence="3">
    <location>
        <begin position="75"/>
        <end position="103"/>
    </location>
</feature>
<feature type="repeat" description="ANK" evidence="3">
    <location>
        <begin position="483"/>
        <end position="516"/>
    </location>
</feature>
<evidence type="ECO:0000313" key="5">
    <source>
        <dbReference type="Proteomes" id="UP000326354"/>
    </source>
</evidence>
<name>A0A5S9IIT3_UABAM</name>
<dbReference type="Gene3D" id="1.25.40.20">
    <property type="entry name" value="Ankyrin repeat-containing domain"/>
    <property type="match status" value="4"/>
</dbReference>
<dbReference type="PANTHER" id="PTHR24171:SF8">
    <property type="entry name" value="BRCA1-ASSOCIATED RING DOMAIN PROTEIN 1"/>
    <property type="match status" value="1"/>
</dbReference>
<dbReference type="GO" id="GO:0004842">
    <property type="term" value="F:ubiquitin-protein transferase activity"/>
    <property type="evidence" value="ECO:0007669"/>
    <property type="project" value="TreeGrafter"/>
</dbReference>
<dbReference type="RefSeq" id="WP_151966559.1">
    <property type="nucleotide sequence ID" value="NZ_AP019860.1"/>
</dbReference>
<dbReference type="SUPFAM" id="SSF48403">
    <property type="entry name" value="Ankyrin repeat"/>
    <property type="match status" value="2"/>
</dbReference>
<proteinExistence type="predicted"/>
<feature type="repeat" description="ANK" evidence="3">
    <location>
        <begin position="34"/>
        <end position="66"/>
    </location>
</feature>
<dbReference type="SMART" id="SM00248">
    <property type="entry name" value="ANK"/>
    <property type="match status" value="10"/>
</dbReference>
<dbReference type="EMBL" id="AP019860">
    <property type="protein sequence ID" value="BBM82311.1"/>
    <property type="molecule type" value="Genomic_DNA"/>
</dbReference>